<dbReference type="InterPro" id="IPR023885">
    <property type="entry name" value="4Fe4S-binding_SPASM_dom"/>
</dbReference>
<dbReference type="InterPro" id="IPR007197">
    <property type="entry name" value="rSAM"/>
</dbReference>
<dbReference type="KEGG" id="geo:Geob_3209"/>
<dbReference type="CDD" id="cd01335">
    <property type="entry name" value="Radical_SAM"/>
    <property type="match status" value="1"/>
</dbReference>
<dbReference type="NCBIfam" id="TIGR04085">
    <property type="entry name" value="rSAM_more_4Fe4S"/>
    <property type="match status" value="1"/>
</dbReference>
<dbReference type="PANTHER" id="PTHR43787">
    <property type="entry name" value="FEMO COFACTOR BIOSYNTHESIS PROTEIN NIFB-RELATED"/>
    <property type="match status" value="1"/>
</dbReference>
<dbReference type="SFLD" id="SFLDG01386">
    <property type="entry name" value="main_SPASM_domain-containing"/>
    <property type="match status" value="1"/>
</dbReference>
<evidence type="ECO:0000259" key="7">
    <source>
        <dbReference type="PROSITE" id="PS51918"/>
    </source>
</evidence>
<gene>
    <name evidence="8" type="ordered locus">Geob_3209</name>
</gene>
<evidence type="ECO:0000256" key="2">
    <source>
        <dbReference type="ARBA" id="ARBA00022485"/>
    </source>
</evidence>
<dbReference type="Pfam" id="PF04055">
    <property type="entry name" value="Radical_SAM"/>
    <property type="match status" value="1"/>
</dbReference>
<accession>B9M497</accession>
<dbReference type="OrthoDB" id="308557at2"/>
<evidence type="ECO:0000256" key="3">
    <source>
        <dbReference type="ARBA" id="ARBA00022691"/>
    </source>
</evidence>
<evidence type="ECO:0000313" key="8">
    <source>
        <dbReference type="EMBL" id="ACM21552.1"/>
    </source>
</evidence>
<dbReference type="SFLD" id="SFLDS00029">
    <property type="entry name" value="Radical_SAM"/>
    <property type="match status" value="1"/>
</dbReference>
<dbReference type="SFLD" id="SFLDG01067">
    <property type="entry name" value="SPASM/twitch_domain_containing"/>
    <property type="match status" value="1"/>
</dbReference>
<dbReference type="GO" id="GO:0051539">
    <property type="term" value="F:4 iron, 4 sulfur cluster binding"/>
    <property type="evidence" value="ECO:0007669"/>
    <property type="project" value="UniProtKB-KW"/>
</dbReference>
<evidence type="ECO:0000256" key="5">
    <source>
        <dbReference type="ARBA" id="ARBA00023004"/>
    </source>
</evidence>
<name>B9M497_GEODF</name>
<keyword evidence="2" id="KW-0004">4Fe-4S</keyword>
<dbReference type="SFLD" id="SFLDG01384">
    <property type="entry name" value="thioether_bond_formation_requi"/>
    <property type="match status" value="1"/>
</dbReference>
<dbReference type="eggNOG" id="COG0641">
    <property type="taxonomic scope" value="Bacteria"/>
</dbReference>
<evidence type="ECO:0000256" key="4">
    <source>
        <dbReference type="ARBA" id="ARBA00022723"/>
    </source>
</evidence>
<dbReference type="InterPro" id="IPR023867">
    <property type="entry name" value="Sulphatase_maturase_rSAM"/>
</dbReference>
<proteinExistence type="predicted"/>
<dbReference type="PROSITE" id="PS51918">
    <property type="entry name" value="RADICAL_SAM"/>
    <property type="match status" value="1"/>
</dbReference>
<feature type="domain" description="Radical SAM core" evidence="7">
    <location>
        <begin position="80"/>
        <end position="313"/>
    </location>
</feature>
<dbReference type="InterPro" id="IPR058240">
    <property type="entry name" value="rSAM_sf"/>
</dbReference>
<dbReference type="Proteomes" id="UP000007721">
    <property type="component" value="Chromosome"/>
</dbReference>
<keyword evidence="4" id="KW-0479">Metal-binding</keyword>
<dbReference type="GO" id="GO:0046872">
    <property type="term" value="F:metal ion binding"/>
    <property type="evidence" value="ECO:0007669"/>
    <property type="project" value="UniProtKB-KW"/>
</dbReference>
<dbReference type="AlphaFoldDB" id="B9M497"/>
<dbReference type="GO" id="GO:0016491">
    <property type="term" value="F:oxidoreductase activity"/>
    <property type="evidence" value="ECO:0007669"/>
    <property type="project" value="InterPro"/>
</dbReference>
<evidence type="ECO:0000256" key="6">
    <source>
        <dbReference type="ARBA" id="ARBA00023014"/>
    </source>
</evidence>
<dbReference type="Gene3D" id="3.20.20.70">
    <property type="entry name" value="Aldolase class I"/>
    <property type="match status" value="1"/>
</dbReference>
<protein>
    <submittedName>
        <fullName evidence="8">Radical SAM domain iron-sulfur cluster-binding oxidoreductase</fullName>
    </submittedName>
</protein>
<organism evidence="8 9">
    <name type="scientific">Geotalea daltonii (strain DSM 22248 / JCM 15807 / FRC-32)</name>
    <name type="common">Geobacter daltonii</name>
    <dbReference type="NCBI Taxonomy" id="316067"/>
    <lineage>
        <taxon>Bacteria</taxon>
        <taxon>Pseudomonadati</taxon>
        <taxon>Thermodesulfobacteriota</taxon>
        <taxon>Desulfuromonadia</taxon>
        <taxon>Geobacterales</taxon>
        <taxon>Geobacteraceae</taxon>
        <taxon>Geotalea</taxon>
    </lineage>
</organism>
<dbReference type="HOGENOM" id="CLU_009273_3_1_7"/>
<dbReference type="EMBL" id="CP001390">
    <property type="protein sequence ID" value="ACM21552.1"/>
    <property type="molecule type" value="Genomic_DNA"/>
</dbReference>
<sequence length="442" mass="49109">MPLSRYLKIYPCPDKADSFIVYSTRKGSLIRVSSALLAAAREGTLGEADRRTLSRLAVFTEDLDAERNEMLSTVDRANRSTSRFKAIIVLNLDCNLACPYCYEDPFRGRHYMSAATAGQLIETLVDNQLRQDRDVQLDFYGGEALLSKSLLTKIAAALSDAAHSHGRKFSFGMVTNGTLLTRSTVEELLPLGFTGAKVTLDGPKEIHDRQRPFISGNGSFDTIVSNLKGVWDLIDLQIGGNFSPDNYRQFPRLLDHLLKEGLTPDKVGLIQFSPIIPKAAKSAEISFVSGCTSSADAWLAEAALFLREETLKRGYAVHKPAMAACMVEFDDYMAVNYDGRLFKCPAFIGWPELSVGTLTDGISDYSVSHNLNLWKNEQCLDCSYLPICFGGCRFLTLVKNNAIEGLDCRKEFFDATLEQIVIQDLRYRAGKKPKERSQTAQT</sequence>
<keyword evidence="3" id="KW-0949">S-adenosyl-L-methionine</keyword>
<dbReference type="RefSeq" id="WP_012648280.1">
    <property type="nucleotide sequence ID" value="NC_011979.1"/>
</dbReference>
<dbReference type="UniPathway" id="UPA00782"/>
<keyword evidence="6" id="KW-0411">Iron-sulfur</keyword>
<dbReference type="STRING" id="316067.Geob_3209"/>
<dbReference type="InterPro" id="IPR026322">
    <property type="entry name" value="Geopep_mat_rSAM"/>
</dbReference>
<dbReference type="PANTHER" id="PTHR43787:SF3">
    <property type="entry name" value="ARYLSULFATASE REGULATORY PROTEIN"/>
    <property type="match status" value="1"/>
</dbReference>
<reference evidence="8 9" key="1">
    <citation type="submission" date="2009-01" db="EMBL/GenBank/DDBJ databases">
        <title>Complete sequence of Geobacter sp. FRC-32.</title>
        <authorList>
            <consortium name="US DOE Joint Genome Institute"/>
            <person name="Lucas S."/>
            <person name="Copeland A."/>
            <person name="Lapidus A."/>
            <person name="Glavina del Rio T."/>
            <person name="Dalin E."/>
            <person name="Tice H."/>
            <person name="Bruce D."/>
            <person name="Goodwin L."/>
            <person name="Pitluck S."/>
            <person name="Saunders E."/>
            <person name="Brettin T."/>
            <person name="Detter J.C."/>
            <person name="Han C."/>
            <person name="Larimer F."/>
            <person name="Land M."/>
            <person name="Hauser L."/>
            <person name="Kyrpides N."/>
            <person name="Ovchinnikova G."/>
            <person name="Kostka J."/>
            <person name="Richardson P."/>
        </authorList>
    </citation>
    <scope>NUCLEOTIDE SEQUENCE [LARGE SCALE GENOMIC DNA]</scope>
    <source>
        <strain evidence="9">DSM 22248 / JCM 15807 / FRC-32</strain>
    </source>
</reference>
<comment type="cofactor">
    <cofactor evidence="1">
        <name>[4Fe-4S] cluster</name>
        <dbReference type="ChEBI" id="CHEBI:49883"/>
    </cofactor>
</comment>
<dbReference type="SUPFAM" id="SSF102114">
    <property type="entry name" value="Radical SAM enzymes"/>
    <property type="match status" value="1"/>
</dbReference>
<dbReference type="NCBIfam" id="TIGR04280">
    <property type="entry name" value="geopep_mat_rSAM"/>
    <property type="match status" value="1"/>
</dbReference>
<keyword evidence="5" id="KW-0408">Iron</keyword>
<evidence type="ECO:0000256" key="1">
    <source>
        <dbReference type="ARBA" id="ARBA00001966"/>
    </source>
</evidence>
<dbReference type="InterPro" id="IPR013785">
    <property type="entry name" value="Aldolase_TIM"/>
</dbReference>
<keyword evidence="9" id="KW-1185">Reference proteome</keyword>
<evidence type="ECO:0000313" key="9">
    <source>
        <dbReference type="Proteomes" id="UP000007721"/>
    </source>
</evidence>